<feature type="coiled-coil region" evidence="1">
    <location>
        <begin position="31"/>
        <end position="65"/>
    </location>
</feature>
<keyword evidence="1" id="KW-0175">Coiled coil</keyword>
<dbReference type="EMBL" id="NVMX01000116">
    <property type="protein sequence ID" value="PDZ94778.1"/>
    <property type="molecule type" value="Genomic_DNA"/>
</dbReference>
<sequence>ADYNAKVAELQKANDKIKSLSAILAEVHIKAKQSDNLVNELEGEVKKANAEVANHGKAVEAVKEEVKAAQPSNVDEIDTNLVEVQK</sequence>
<dbReference type="RefSeq" id="WP_170953066.1">
    <property type="nucleotide sequence ID" value="NZ_NVMX01000116.1"/>
</dbReference>
<accession>A0A9X6SU08</accession>
<organism evidence="2 3">
    <name type="scientific">Bacillus cereus</name>
    <dbReference type="NCBI Taxonomy" id="1396"/>
    <lineage>
        <taxon>Bacteria</taxon>
        <taxon>Bacillati</taxon>
        <taxon>Bacillota</taxon>
        <taxon>Bacilli</taxon>
        <taxon>Bacillales</taxon>
        <taxon>Bacillaceae</taxon>
        <taxon>Bacillus</taxon>
        <taxon>Bacillus cereus group</taxon>
    </lineage>
</organism>
<proteinExistence type="predicted"/>
<comment type="caution">
    <text evidence="2">The sequence shown here is derived from an EMBL/GenBank/DDBJ whole genome shotgun (WGS) entry which is preliminary data.</text>
</comment>
<evidence type="ECO:0000313" key="3">
    <source>
        <dbReference type="Proteomes" id="UP000219922"/>
    </source>
</evidence>
<name>A0A9X6SU08_BACCE</name>
<feature type="non-terminal residue" evidence="2">
    <location>
        <position position="1"/>
    </location>
</feature>
<dbReference type="AlphaFoldDB" id="A0A9X6SU08"/>
<protein>
    <submittedName>
        <fullName evidence="2">Uncharacterized protein</fullName>
    </submittedName>
</protein>
<dbReference type="Proteomes" id="UP000219922">
    <property type="component" value="Unassembled WGS sequence"/>
</dbReference>
<evidence type="ECO:0000256" key="1">
    <source>
        <dbReference type="SAM" id="Coils"/>
    </source>
</evidence>
<evidence type="ECO:0000313" key="2">
    <source>
        <dbReference type="EMBL" id="PDZ94778.1"/>
    </source>
</evidence>
<gene>
    <name evidence="2" type="ORF">CON36_31990</name>
</gene>
<reference evidence="2 3" key="1">
    <citation type="submission" date="2017-09" db="EMBL/GenBank/DDBJ databases">
        <title>Large-scale bioinformatics analysis of Bacillus genomes uncovers conserved roles of natural products in bacterial physiology.</title>
        <authorList>
            <consortium name="Agbiome Team Llc"/>
            <person name="Bleich R.M."/>
            <person name="Grubbs K.J."/>
            <person name="Santa Maria K.C."/>
            <person name="Allen S.E."/>
            <person name="Farag S."/>
            <person name="Shank E.A."/>
            <person name="Bowers A."/>
        </authorList>
    </citation>
    <scope>NUCLEOTIDE SEQUENCE [LARGE SCALE GENOMIC DNA]</scope>
    <source>
        <strain evidence="2 3">AFS092789</strain>
    </source>
</reference>